<keyword evidence="2" id="KW-0813">Transport</keyword>
<evidence type="ECO:0000256" key="1">
    <source>
        <dbReference type="ARBA" id="ARBA00005417"/>
    </source>
</evidence>
<dbReference type="PROSITE" id="PS00211">
    <property type="entry name" value="ABC_TRANSPORTER_1"/>
    <property type="match status" value="1"/>
</dbReference>
<dbReference type="HOGENOM" id="CLU_000604_1_2_6"/>
<proteinExistence type="inferred from homology"/>
<keyword evidence="5 7" id="KW-0067">ATP-binding</keyword>
<reference evidence="8" key="1">
    <citation type="submission" date="2014-09" db="EMBL/GenBank/DDBJ databases">
        <authorList>
            <person name="Hjerde E."/>
        </authorList>
    </citation>
    <scope>NUCLEOTIDE SEQUENCE [LARGE SCALE GENOMIC DNA]</scope>
    <source>
        <strain evidence="8">06/09/139</strain>
    </source>
</reference>
<dbReference type="AlphaFoldDB" id="A0A090IRD4"/>
<dbReference type="CDD" id="cd03230">
    <property type="entry name" value="ABC_DR_subfamily_A"/>
    <property type="match status" value="1"/>
</dbReference>
<accession>A0A090IRD4</accession>
<organism evidence="7 8">
    <name type="scientific">Aliivibrio wodanis</name>
    <dbReference type="NCBI Taxonomy" id="80852"/>
    <lineage>
        <taxon>Bacteria</taxon>
        <taxon>Pseudomonadati</taxon>
        <taxon>Pseudomonadota</taxon>
        <taxon>Gammaproteobacteria</taxon>
        <taxon>Vibrionales</taxon>
        <taxon>Vibrionaceae</taxon>
        <taxon>Aliivibrio</taxon>
    </lineage>
</organism>
<evidence type="ECO:0000256" key="2">
    <source>
        <dbReference type="ARBA" id="ARBA00022448"/>
    </source>
</evidence>
<dbReference type="STRING" id="80852.AWOD_I_1838"/>
<evidence type="ECO:0000256" key="5">
    <source>
        <dbReference type="ARBA" id="ARBA00022840"/>
    </source>
</evidence>
<dbReference type="InterPro" id="IPR050763">
    <property type="entry name" value="ABC_transporter_ATP-binding"/>
</dbReference>
<keyword evidence="8" id="KW-1185">Reference proteome</keyword>
<dbReference type="PROSITE" id="PS50893">
    <property type="entry name" value="ABC_TRANSPORTER_2"/>
    <property type="match status" value="1"/>
</dbReference>
<dbReference type="Proteomes" id="UP000032427">
    <property type="component" value="Chromosome 1"/>
</dbReference>
<evidence type="ECO:0000259" key="6">
    <source>
        <dbReference type="PROSITE" id="PS50893"/>
    </source>
</evidence>
<feature type="domain" description="ABC transporter" evidence="6">
    <location>
        <begin position="2"/>
        <end position="232"/>
    </location>
</feature>
<dbReference type="KEGG" id="awd:AWOD_I_1838"/>
<comment type="similarity">
    <text evidence="1">Belongs to the ABC transporter superfamily.</text>
</comment>
<evidence type="ECO:0000313" key="7">
    <source>
        <dbReference type="EMBL" id="CED71903.1"/>
    </source>
</evidence>
<sequence>MIKISGLHKSYGNKKALDNLTLSIPSNSIYGLLGPNGAGKTTLISILNGLVSFDSGEVSFFDLPLKNNLKVIRQRCSLIPQSLAFYENLSVKENLNFFAGVQKIKGKILKDNLAYAVETNRLAAMMDQKSSTLSGGQKRRLNIAIGLLNNPDVLFFDEPTVGIDPESRNEILDTIKAYKSDNKTVIYTSHYMPEIEKICDDVAIMNAGQIVKQGSISSLINNQESQQVIVELYPHSSVPLSLSIMNMEAVSVVDTTTLLLDHSSSTLVAQVISELEQQHIKVKQIRYGATTLESLFINLTSKGRTDV</sequence>
<dbReference type="GeneID" id="28541414"/>
<dbReference type="InterPro" id="IPR003439">
    <property type="entry name" value="ABC_transporter-like_ATP-bd"/>
</dbReference>
<dbReference type="SUPFAM" id="SSF52540">
    <property type="entry name" value="P-loop containing nucleoside triphosphate hydrolases"/>
    <property type="match status" value="1"/>
</dbReference>
<evidence type="ECO:0000256" key="3">
    <source>
        <dbReference type="ARBA" id="ARBA00022458"/>
    </source>
</evidence>
<gene>
    <name evidence="7" type="ORF">AWOD_I_1838</name>
</gene>
<dbReference type="PANTHER" id="PTHR42711">
    <property type="entry name" value="ABC TRANSPORTER ATP-BINDING PROTEIN"/>
    <property type="match status" value="1"/>
</dbReference>
<dbReference type="InterPro" id="IPR017871">
    <property type="entry name" value="ABC_transporter-like_CS"/>
</dbReference>
<dbReference type="GO" id="GO:0016887">
    <property type="term" value="F:ATP hydrolysis activity"/>
    <property type="evidence" value="ECO:0007669"/>
    <property type="project" value="InterPro"/>
</dbReference>
<keyword evidence="4" id="KW-0547">Nucleotide-binding</keyword>
<dbReference type="Gene3D" id="3.40.50.300">
    <property type="entry name" value="P-loop containing nucleotide triphosphate hydrolases"/>
    <property type="match status" value="1"/>
</dbReference>
<evidence type="ECO:0000256" key="4">
    <source>
        <dbReference type="ARBA" id="ARBA00022741"/>
    </source>
</evidence>
<dbReference type="OrthoDB" id="9778547at2"/>
<dbReference type="Pfam" id="PF00005">
    <property type="entry name" value="ABC_tran"/>
    <property type="match status" value="1"/>
</dbReference>
<dbReference type="PANTHER" id="PTHR42711:SF5">
    <property type="entry name" value="ABC TRANSPORTER ATP-BINDING PROTEIN NATA"/>
    <property type="match status" value="1"/>
</dbReference>
<dbReference type="PATRIC" id="fig|80852.17.peg.1899"/>
<dbReference type="EMBL" id="LN554846">
    <property type="protein sequence ID" value="CED71903.1"/>
    <property type="molecule type" value="Genomic_DNA"/>
</dbReference>
<dbReference type="InterPro" id="IPR027417">
    <property type="entry name" value="P-loop_NTPase"/>
</dbReference>
<keyword evidence="3" id="KW-0536">Nodulation</keyword>
<evidence type="ECO:0000313" key="8">
    <source>
        <dbReference type="Proteomes" id="UP000032427"/>
    </source>
</evidence>
<dbReference type="SMART" id="SM00382">
    <property type="entry name" value="AAA"/>
    <property type="match status" value="1"/>
</dbReference>
<dbReference type="GO" id="GO:0005524">
    <property type="term" value="F:ATP binding"/>
    <property type="evidence" value="ECO:0007669"/>
    <property type="project" value="UniProtKB-KW"/>
</dbReference>
<name>A0A090IRD4_9GAMM</name>
<protein>
    <submittedName>
        <fullName evidence="7">ABC transporter, ATP-binding protein</fullName>
    </submittedName>
</protein>
<dbReference type="InterPro" id="IPR003593">
    <property type="entry name" value="AAA+_ATPase"/>
</dbReference>